<sequence>MARTADKTDIPRRLAEAGYTLFNQLGYNATGIQQITEAAGVPKGSFYNHFDSKEAFAAQIIRNYAVWMGRRWEAIMADAPEDPLDALRHLFNAFIAHHEQASCPGCLVGNFAAEVSETSDTCRTELAHVMGQWRERLAELIERAQQAGRIRTDLPALTLSAFFWDSWEGAVLRMKVEHSAQPLKDAASLMLDTFFRP</sequence>
<keyword evidence="2 4" id="KW-0238">DNA-binding</keyword>
<protein>
    <submittedName>
        <fullName evidence="6">TetR family transcriptional regulator</fullName>
    </submittedName>
</protein>
<dbReference type="PANTHER" id="PTHR47506">
    <property type="entry name" value="TRANSCRIPTIONAL REGULATORY PROTEIN"/>
    <property type="match status" value="1"/>
</dbReference>
<evidence type="ECO:0000256" key="3">
    <source>
        <dbReference type="ARBA" id="ARBA00023163"/>
    </source>
</evidence>
<keyword evidence="3" id="KW-0804">Transcription</keyword>
<evidence type="ECO:0000313" key="7">
    <source>
        <dbReference type="Proteomes" id="UP000244892"/>
    </source>
</evidence>
<dbReference type="Pfam" id="PF00440">
    <property type="entry name" value="TetR_N"/>
    <property type="match status" value="1"/>
</dbReference>
<dbReference type="Proteomes" id="UP000244892">
    <property type="component" value="Chromosome"/>
</dbReference>
<reference evidence="6 7" key="1">
    <citation type="submission" date="2018-05" db="EMBL/GenBank/DDBJ databases">
        <title>complete genome sequence of Aquabacterium olei NBRC 110486.</title>
        <authorList>
            <person name="Tang B."/>
            <person name="Chang J."/>
            <person name="Zhang L."/>
            <person name="Yang H."/>
        </authorList>
    </citation>
    <scope>NUCLEOTIDE SEQUENCE [LARGE SCALE GENOMIC DNA]</scope>
    <source>
        <strain evidence="6 7">NBRC 110486</strain>
    </source>
</reference>
<dbReference type="PRINTS" id="PR00455">
    <property type="entry name" value="HTHTETR"/>
</dbReference>
<feature type="DNA-binding region" description="H-T-H motif" evidence="4">
    <location>
        <begin position="31"/>
        <end position="50"/>
    </location>
</feature>
<dbReference type="Gene3D" id="1.10.357.10">
    <property type="entry name" value="Tetracycline Repressor, domain 2"/>
    <property type="match status" value="1"/>
</dbReference>
<dbReference type="GO" id="GO:0003677">
    <property type="term" value="F:DNA binding"/>
    <property type="evidence" value="ECO:0007669"/>
    <property type="project" value="UniProtKB-UniRule"/>
</dbReference>
<dbReference type="PROSITE" id="PS50977">
    <property type="entry name" value="HTH_TETR_2"/>
    <property type="match status" value="1"/>
</dbReference>
<accession>A0A2U8FU18</accession>
<dbReference type="AlphaFoldDB" id="A0A2U8FU18"/>
<proteinExistence type="predicted"/>
<dbReference type="InterPro" id="IPR036271">
    <property type="entry name" value="Tet_transcr_reg_TetR-rel_C_sf"/>
</dbReference>
<evidence type="ECO:0000256" key="1">
    <source>
        <dbReference type="ARBA" id="ARBA00023015"/>
    </source>
</evidence>
<feature type="domain" description="HTH tetR-type" evidence="5">
    <location>
        <begin position="8"/>
        <end position="68"/>
    </location>
</feature>
<dbReference type="Pfam" id="PF16925">
    <property type="entry name" value="TetR_C_13"/>
    <property type="match status" value="1"/>
</dbReference>
<dbReference type="InterPro" id="IPR011075">
    <property type="entry name" value="TetR_C"/>
</dbReference>
<dbReference type="EMBL" id="CP029210">
    <property type="protein sequence ID" value="AWI53736.1"/>
    <property type="molecule type" value="Genomic_DNA"/>
</dbReference>
<dbReference type="SUPFAM" id="SSF46689">
    <property type="entry name" value="Homeodomain-like"/>
    <property type="match status" value="1"/>
</dbReference>
<dbReference type="RefSeq" id="WP_109036735.1">
    <property type="nucleotide sequence ID" value="NZ_CP029210.1"/>
</dbReference>
<gene>
    <name evidence="6" type="ORF">DEH84_10030</name>
</gene>
<evidence type="ECO:0000259" key="5">
    <source>
        <dbReference type="PROSITE" id="PS50977"/>
    </source>
</evidence>
<dbReference type="PANTHER" id="PTHR47506:SF6">
    <property type="entry name" value="HTH-TYPE TRANSCRIPTIONAL REPRESSOR NEMR"/>
    <property type="match status" value="1"/>
</dbReference>
<evidence type="ECO:0000256" key="2">
    <source>
        <dbReference type="ARBA" id="ARBA00023125"/>
    </source>
</evidence>
<organism evidence="6 7">
    <name type="scientific">Aquabacterium olei</name>
    <dbReference type="NCBI Taxonomy" id="1296669"/>
    <lineage>
        <taxon>Bacteria</taxon>
        <taxon>Pseudomonadati</taxon>
        <taxon>Pseudomonadota</taxon>
        <taxon>Betaproteobacteria</taxon>
        <taxon>Burkholderiales</taxon>
        <taxon>Aquabacterium</taxon>
    </lineage>
</organism>
<dbReference type="KEGG" id="aon:DEH84_10030"/>
<dbReference type="InterPro" id="IPR009057">
    <property type="entry name" value="Homeodomain-like_sf"/>
</dbReference>
<evidence type="ECO:0000313" key="6">
    <source>
        <dbReference type="EMBL" id="AWI53736.1"/>
    </source>
</evidence>
<keyword evidence="7" id="KW-1185">Reference proteome</keyword>
<evidence type="ECO:0000256" key="4">
    <source>
        <dbReference type="PROSITE-ProRule" id="PRU00335"/>
    </source>
</evidence>
<dbReference type="InterPro" id="IPR001647">
    <property type="entry name" value="HTH_TetR"/>
</dbReference>
<keyword evidence="1" id="KW-0805">Transcription regulation</keyword>
<name>A0A2U8FU18_9BURK</name>
<dbReference type="SUPFAM" id="SSF48498">
    <property type="entry name" value="Tetracyclin repressor-like, C-terminal domain"/>
    <property type="match status" value="1"/>
</dbReference>
<dbReference type="OrthoDB" id="9809772at2"/>